<reference evidence="1" key="1">
    <citation type="submission" date="2022-12" db="EMBL/GenBank/DDBJ databases">
        <title>Genome Sequence of Lasiodiplodia mahajangana.</title>
        <authorList>
            <person name="Buettner E."/>
        </authorList>
    </citation>
    <scope>NUCLEOTIDE SEQUENCE</scope>
    <source>
        <strain evidence="1">VT137</strain>
    </source>
</reference>
<keyword evidence="2" id="KW-1185">Reference proteome</keyword>
<evidence type="ECO:0000313" key="1">
    <source>
        <dbReference type="EMBL" id="KAJ8133579.1"/>
    </source>
</evidence>
<protein>
    <submittedName>
        <fullName evidence="1">Uncharacterized protein</fullName>
    </submittedName>
</protein>
<sequence>METSALMGMNVARLIIDDYAGIPRDEDEEMGAVHTMPKYEKDEQNVLSKQQQKTAEQYGQAVEEVNEL</sequence>
<name>A0ACC2K1G2_9PEZI</name>
<evidence type="ECO:0000313" key="2">
    <source>
        <dbReference type="Proteomes" id="UP001153332"/>
    </source>
</evidence>
<comment type="caution">
    <text evidence="1">The sequence shown here is derived from an EMBL/GenBank/DDBJ whole genome shotgun (WGS) entry which is preliminary data.</text>
</comment>
<gene>
    <name evidence="1" type="ORF">O1611_g32</name>
</gene>
<accession>A0ACC2K1G2</accession>
<organism evidence="1 2">
    <name type="scientific">Lasiodiplodia mahajangana</name>
    <dbReference type="NCBI Taxonomy" id="1108764"/>
    <lineage>
        <taxon>Eukaryota</taxon>
        <taxon>Fungi</taxon>
        <taxon>Dikarya</taxon>
        <taxon>Ascomycota</taxon>
        <taxon>Pezizomycotina</taxon>
        <taxon>Dothideomycetes</taxon>
        <taxon>Dothideomycetes incertae sedis</taxon>
        <taxon>Botryosphaeriales</taxon>
        <taxon>Botryosphaeriaceae</taxon>
        <taxon>Lasiodiplodia</taxon>
    </lineage>
</organism>
<proteinExistence type="predicted"/>
<dbReference type="EMBL" id="JAPUUL010000003">
    <property type="protein sequence ID" value="KAJ8133579.1"/>
    <property type="molecule type" value="Genomic_DNA"/>
</dbReference>
<dbReference type="Proteomes" id="UP001153332">
    <property type="component" value="Unassembled WGS sequence"/>
</dbReference>